<comment type="caution">
    <text evidence="3">The sequence shown here is derived from an EMBL/GenBank/DDBJ whole genome shotgun (WGS) entry which is preliminary data.</text>
</comment>
<evidence type="ECO:0000313" key="4">
    <source>
        <dbReference type="Proteomes" id="UP000247892"/>
    </source>
</evidence>
<dbReference type="RefSeq" id="WP_110338825.1">
    <property type="nucleotide sequence ID" value="NZ_MASU01000007.1"/>
</dbReference>
<keyword evidence="1" id="KW-0472">Membrane</keyword>
<feature type="transmembrane region" description="Helical" evidence="1">
    <location>
        <begin position="390"/>
        <end position="409"/>
    </location>
</feature>
<dbReference type="EMBL" id="MASU01000007">
    <property type="protein sequence ID" value="PXY30731.1"/>
    <property type="molecule type" value="Genomic_DNA"/>
</dbReference>
<evidence type="ECO:0000313" key="3">
    <source>
        <dbReference type="EMBL" id="PXY30731.1"/>
    </source>
</evidence>
<dbReference type="PANTHER" id="PTHR34473:SF2">
    <property type="entry name" value="UPF0699 TRANSMEMBRANE PROTEIN YDBT"/>
    <property type="match status" value="1"/>
</dbReference>
<dbReference type="Pfam" id="PF03703">
    <property type="entry name" value="bPH_2"/>
    <property type="match status" value="2"/>
</dbReference>
<sequence length="502" mass="54063">MTVTEVAWQRLDRRTVAVNSLNAAGVCVVAGVPTGVGVGGATSPGLALAIILPASILIIGVVAGADYLRWRKTRYRVLPDRVELHKGILVRSRRTLSRERVRSVDLTAGLLLRFFGLVNVKIGTGEQTGAGQSSLALHPVGKAEAERLRRDLLDRAPSADGTPRRDGVLARLDLSWVRYAPMSFLTPTLGVAAFGAVLQVAEWFGLQEGVITWTLDRMRDLPLAVAILVLVAIGILVGVVGATGLFVEMWWQYRLEREPGGTLRVRRGLLTSRSISLEERRLRGVELVEPLGNRLVGAARVDAVATGLAKQKENEKTDHKTLLPSAPREVADRVAADVLREEVSPTSSVRLLPHPVAARGRRIRWGLAGVAAVVLPLLVLGWVLPVEVLLRLAWICAAVLVPVAVVLAIDAYRNLGHGLTGDYLVARSGTVRRGTVALQRRGVIGWTARQSIFQRRKGLLTLTATTAAGAGAYSIHDVGESEGLAFAERAVPDLFGPFLDRG</sequence>
<dbReference type="PIRSF" id="PIRSF026631">
    <property type="entry name" value="UCP026631"/>
    <property type="match status" value="1"/>
</dbReference>
<gene>
    <name evidence="3" type="ORF">BA062_19525</name>
</gene>
<dbReference type="Proteomes" id="UP000247892">
    <property type="component" value="Unassembled WGS sequence"/>
</dbReference>
<name>A0A318LMY9_9PSEU</name>
<protein>
    <recommendedName>
        <fullName evidence="2">YdbS-like PH domain-containing protein</fullName>
    </recommendedName>
</protein>
<dbReference type="InterPro" id="IPR014529">
    <property type="entry name" value="UCP026631"/>
</dbReference>
<feature type="domain" description="YdbS-like PH" evidence="2">
    <location>
        <begin position="412"/>
        <end position="487"/>
    </location>
</feature>
<accession>A0A318LMY9</accession>
<organism evidence="3 4">
    <name type="scientific">Prauserella flavalba</name>
    <dbReference type="NCBI Taxonomy" id="1477506"/>
    <lineage>
        <taxon>Bacteria</taxon>
        <taxon>Bacillati</taxon>
        <taxon>Actinomycetota</taxon>
        <taxon>Actinomycetes</taxon>
        <taxon>Pseudonocardiales</taxon>
        <taxon>Pseudonocardiaceae</taxon>
        <taxon>Prauserella</taxon>
    </lineage>
</organism>
<feature type="transmembrane region" description="Helical" evidence="1">
    <location>
        <begin position="46"/>
        <end position="68"/>
    </location>
</feature>
<feature type="transmembrane region" description="Helical" evidence="1">
    <location>
        <begin position="365"/>
        <end position="384"/>
    </location>
</feature>
<dbReference type="OrthoDB" id="4121259at2"/>
<dbReference type="AlphaFoldDB" id="A0A318LMY9"/>
<keyword evidence="1" id="KW-1133">Transmembrane helix</keyword>
<feature type="transmembrane region" description="Helical" evidence="1">
    <location>
        <begin position="221"/>
        <end position="247"/>
    </location>
</feature>
<dbReference type="InterPro" id="IPR005182">
    <property type="entry name" value="YdbS-like_PH"/>
</dbReference>
<keyword evidence="4" id="KW-1185">Reference proteome</keyword>
<feature type="transmembrane region" description="Helical" evidence="1">
    <location>
        <begin position="21"/>
        <end position="40"/>
    </location>
</feature>
<reference evidence="3 4" key="1">
    <citation type="submission" date="2016-07" db="EMBL/GenBank/DDBJ databases">
        <title>Draft genome sequence of Prauserella sp. YIM 121212, isolated from alkaline soil.</title>
        <authorList>
            <person name="Ruckert C."/>
            <person name="Albersmeier A."/>
            <person name="Jiang C.-L."/>
            <person name="Jiang Y."/>
            <person name="Kalinowski J."/>
            <person name="Schneider O."/>
            <person name="Winkler A."/>
            <person name="Zotchev S.B."/>
        </authorList>
    </citation>
    <scope>NUCLEOTIDE SEQUENCE [LARGE SCALE GENOMIC DNA]</scope>
    <source>
        <strain evidence="3 4">YIM 121212</strain>
    </source>
</reference>
<feature type="transmembrane region" description="Helical" evidence="1">
    <location>
        <begin position="179"/>
        <end position="201"/>
    </location>
</feature>
<keyword evidence="1" id="KW-0812">Transmembrane</keyword>
<dbReference type="PANTHER" id="PTHR34473">
    <property type="entry name" value="UPF0699 TRANSMEMBRANE PROTEIN YDBS"/>
    <property type="match status" value="1"/>
</dbReference>
<evidence type="ECO:0000256" key="1">
    <source>
        <dbReference type="SAM" id="Phobius"/>
    </source>
</evidence>
<feature type="domain" description="YdbS-like PH" evidence="2">
    <location>
        <begin position="70"/>
        <end position="150"/>
    </location>
</feature>
<evidence type="ECO:0000259" key="2">
    <source>
        <dbReference type="Pfam" id="PF03703"/>
    </source>
</evidence>
<proteinExistence type="predicted"/>